<comment type="caution">
    <text evidence="1">The sequence shown here is derived from an EMBL/GenBank/DDBJ whole genome shotgun (WGS) entry which is preliminary data.</text>
</comment>
<name>A0ABN2GR00_9ACTN</name>
<evidence type="ECO:0008006" key="3">
    <source>
        <dbReference type="Google" id="ProtNLM"/>
    </source>
</evidence>
<organism evidence="1 2">
    <name type="scientific">Glycomyces endophyticus</name>
    <dbReference type="NCBI Taxonomy" id="480996"/>
    <lineage>
        <taxon>Bacteria</taxon>
        <taxon>Bacillati</taxon>
        <taxon>Actinomycetota</taxon>
        <taxon>Actinomycetes</taxon>
        <taxon>Glycomycetales</taxon>
        <taxon>Glycomycetaceae</taxon>
        <taxon>Glycomyces</taxon>
    </lineage>
</organism>
<proteinExistence type="predicted"/>
<keyword evidence="2" id="KW-1185">Reference proteome</keyword>
<accession>A0ABN2GR00</accession>
<dbReference type="Proteomes" id="UP001499851">
    <property type="component" value="Unassembled WGS sequence"/>
</dbReference>
<evidence type="ECO:0000313" key="2">
    <source>
        <dbReference type="Proteomes" id="UP001499851"/>
    </source>
</evidence>
<protein>
    <recommendedName>
        <fullName evidence="3">Antitoxin</fullName>
    </recommendedName>
</protein>
<dbReference type="RefSeq" id="WP_344486033.1">
    <property type="nucleotide sequence ID" value="NZ_BAAAQF010000006.1"/>
</dbReference>
<dbReference type="EMBL" id="BAAAQF010000006">
    <property type="protein sequence ID" value="GAA1675409.1"/>
    <property type="molecule type" value="Genomic_DNA"/>
</dbReference>
<gene>
    <name evidence="1" type="ORF">GCM10009830_22560</name>
</gene>
<reference evidence="1 2" key="1">
    <citation type="journal article" date="2019" name="Int. J. Syst. Evol. Microbiol.">
        <title>The Global Catalogue of Microorganisms (GCM) 10K type strain sequencing project: providing services to taxonomists for standard genome sequencing and annotation.</title>
        <authorList>
            <consortium name="The Broad Institute Genomics Platform"/>
            <consortium name="The Broad Institute Genome Sequencing Center for Infectious Disease"/>
            <person name="Wu L."/>
            <person name="Ma J."/>
        </authorList>
    </citation>
    <scope>NUCLEOTIDE SEQUENCE [LARGE SCALE GENOMIC DNA]</scope>
    <source>
        <strain evidence="1 2">JCM 16001</strain>
    </source>
</reference>
<evidence type="ECO:0000313" key="1">
    <source>
        <dbReference type="EMBL" id="GAA1675409.1"/>
    </source>
</evidence>
<sequence length="81" mass="9216">MSDLMLHDIPEDELELIKAEADAQQKTVQDYLLERVHELAIGAKRRRKLDEITAQLKTMPPSTYTVEDVLDAKDAPRRGLA</sequence>